<evidence type="ECO:0000313" key="2">
    <source>
        <dbReference type="Proteomes" id="UP001066276"/>
    </source>
</evidence>
<keyword evidence="2" id="KW-1185">Reference proteome</keyword>
<reference evidence="1" key="1">
    <citation type="journal article" date="2022" name="bioRxiv">
        <title>Sequencing and chromosome-scale assembly of the giantPleurodeles waltlgenome.</title>
        <authorList>
            <person name="Brown T."/>
            <person name="Elewa A."/>
            <person name="Iarovenko S."/>
            <person name="Subramanian E."/>
            <person name="Araus A.J."/>
            <person name="Petzold A."/>
            <person name="Susuki M."/>
            <person name="Suzuki K.-i.T."/>
            <person name="Hayashi T."/>
            <person name="Toyoda A."/>
            <person name="Oliveira C."/>
            <person name="Osipova E."/>
            <person name="Leigh N.D."/>
            <person name="Simon A."/>
            <person name="Yun M.H."/>
        </authorList>
    </citation>
    <scope>NUCLEOTIDE SEQUENCE</scope>
    <source>
        <strain evidence="1">20211129_DDA</strain>
        <tissue evidence="1">Liver</tissue>
    </source>
</reference>
<dbReference type="Proteomes" id="UP001066276">
    <property type="component" value="Chromosome 2_1"/>
</dbReference>
<dbReference type="EMBL" id="JANPWB010000003">
    <property type="protein sequence ID" value="KAJ1198190.1"/>
    <property type="molecule type" value="Genomic_DNA"/>
</dbReference>
<gene>
    <name evidence="1" type="ORF">NDU88_002034</name>
</gene>
<dbReference type="AlphaFoldDB" id="A0AAV7VBU0"/>
<name>A0AAV7VBU0_PLEWA</name>
<comment type="caution">
    <text evidence="1">The sequence shown here is derived from an EMBL/GenBank/DDBJ whole genome shotgun (WGS) entry which is preliminary data.</text>
</comment>
<organism evidence="1 2">
    <name type="scientific">Pleurodeles waltl</name>
    <name type="common">Iberian ribbed newt</name>
    <dbReference type="NCBI Taxonomy" id="8319"/>
    <lineage>
        <taxon>Eukaryota</taxon>
        <taxon>Metazoa</taxon>
        <taxon>Chordata</taxon>
        <taxon>Craniata</taxon>
        <taxon>Vertebrata</taxon>
        <taxon>Euteleostomi</taxon>
        <taxon>Amphibia</taxon>
        <taxon>Batrachia</taxon>
        <taxon>Caudata</taxon>
        <taxon>Salamandroidea</taxon>
        <taxon>Salamandridae</taxon>
        <taxon>Pleurodelinae</taxon>
        <taxon>Pleurodeles</taxon>
    </lineage>
</organism>
<proteinExistence type="predicted"/>
<protein>
    <submittedName>
        <fullName evidence="1">Uncharacterized protein</fullName>
    </submittedName>
</protein>
<evidence type="ECO:0000313" key="1">
    <source>
        <dbReference type="EMBL" id="KAJ1198190.1"/>
    </source>
</evidence>
<accession>A0AAV7VBU0</accession>
<sequence length="85" mass="9701">MPTKKTGRGGGQGDERIGNAYEEYRGERDAKVKQEEEANICKMKGDTSQVLRQIPEESTTCTVSRARKQMPLWRLETQARSVRRS</sequence>